<protein>
    <recommendedName>
        <fullName evidence="1">KAP NTPase domain-containing protein</fullName>
    </recommendedName>
</protein>
<reference evidence="2 3" key="1">
    <citation type="submission" date="2018-12" db="EMBL/GenBank/DDBJ databases">
        <authorList>
            <person name="Yu L."/>
        </authorList>
    </citation>
    <scope>NUCLEOTIDE SEQUENCE [LARGE SCALE GENOMIC DNA]</scope>
    <source>
        <strain evidence="2 3">HAW-EB2</strain>
    </source>
</reference>
<dbReference type="RefSeq" id="WP_126518823.1">
    <property type="nucleotide sequence ID" value="NZ_RXNU01000002.1"/>
</dbReference>
<gene>
    <name evidence="2" type="ORF">EKG38_03685</name>
</gene>
<dbReference type="EMBL" id="RXNU01000002">
    <property type="protein sequence ID" value="RTR39869.1"/>
    <property type="molecule type" value="Genomic_DNA"/>
</dbReference>
<accession>A0A3S0KW80</accession>
<sequence length="513" mass="58289">MPNNRTYKFTWEDSVTLECGTEFSSDKLGRARYANFLTNFLVGEASKGYVLNLNSGWGTGKTYFLKRWQDSINEWHPTVYIDAWKQDFSNDPMLAVVSSIISQLRNQSQDNVEQKILDIGSKVWGFCKQATPEVTKAVVKKLSGIDVDKVIDESEEDNLFESKDFADASGKLVAAIIKDHSAKLKSIEDFKKAITAFISDTLSSSEKSNPTFIFIDELDRCRPSYAVEMLEVIKHFFDMPNVIFVVATDTEQLQHAVKAVYGNGFNANVYLGRFFQRRCTLQEQPRVDFIQNKLANLTEAQLGSLSELVWPSIDNDIGYLAYLIGSITDVFSLPLRETEQLIDKVKAVIFTLETKKIDILLLCSLMIIHDRYFDYYQNIMDEKHPKGMDDYCYVPRIIQAIMRKEDFGKSIELKLSISKHIKNGVVSRGDRGYSIRFEDGKHSMNYCALLSIQLETLHSSRNINHYDEITNTVSGPGNKSAHVQNVVGVELASLEQSKSDYKNWVELATSFDA</sequence>
<feature type="domain" description="KAP NTPase" evidence="1">
    <location>
        <begin position="31"/>
        <end position="287"/>
    </location>
</feature>
<dbReference type="Pfam" id="PF07693">
    <property type="entry name" value="KAP_NTPase"/>
    <property type="match status" value="1"/>
</dbReference>
<organism evidence="2 3">
    <name type="scientific">Shewanella canadensis</name>
    <dbReference type="NCBI Taxonomy" id="271096"/>
    <lineage>
        <taxon>Bacteria</taxon>
        <taxon>Pseudomonadati</taxon>
        <taxon>Pseudomonadota</taxon>
        <taxon>Gammaproteobacteria</taxon>
        <taxon>Alteromonadales</taxon>
        <taxon>Shewanellaceae</taxon>
        <taxon>Shewanella</taxon>
    </lineage>
</organism>
<dbReference type="InterPro" id="IPR027417">
    <property type="entry name" value="P-loop_NTPase"/>
</dbReference>
<dbReference type="Gene3D" id="3.40.50.300">
    <property type="entry name" value="P-loop containing nucleotide triphosphate hydrolases"/>
    <property type="match status" value="1"/>
</dbReference>
<comment type="caution">
    <text evidence="2">The sequence shown here is derived from an EMBL/GenBank/DDBJ whole genome shotgun (WGS) entry which is preliminary data.</text>
</comment>
<dbReference type="AlphaFoldDB" id="A0A3S0KW80"/>
<evidence type="ECO:0000313" key="3">
    <source>
        <dbReference type="Proteomes" id="UP000267448"/>
    </source>
</evidence>
<proteinExistence type="predicted"/>
<name>A0A3S0KW80_9GAMM</name>
<dbReference type="Proteomes" id="UP000267448">
    <property type="component" value="Unassembled WGS sequence"/>
</dbReference>
<dbReference type="SUPFAM" id="SSF52540">
    <property type="entry name" value="P-loop containing nucleoside triphosphate hydrolases"/>
    <property type="match status" value="1"/>
</dbReference>
<evidence type="ECO:0000259" key="1">
    <source>
        <dbReference type="Pfam" id="PF07693"/>
    </source>
</evidence>
<dbReference type="InterPro" id="IPR011646">
    <property type="entry name" value="KAP_P-loop"/>
</dbReference>
<dbReference type="OrthoDB" id="88903at2"/>
<keyword evidence="3" id="KW-1185">Reference proteome</keyword>
<evidence type="ECO:0000313" key="2">
    <source>
        <dbReference type="EMBL" id="RTR39869.1"/>
    </source>
</evidence>